<dbReference type="AlphaFoldDB" id="A0A7C5SXU1"/>
<dbReference type="GO" id="GO:0006011">
    <property type="term" value="P:UDP-alpha-D-glucose metabolic process"/>
    <property type="evidence" value="ECO:0007669"/>
    <property type="project" value="InterPro"/>
</dbReference>
<accession>A0A7C5SXU1</accession>
<comment type="caution">
    <text evidence="1">The sequence shown here is derived from an EMBL/GenBank/DDBJ whole genome shotgun (WGS) entry which is preliminary data.</text>
</comment>
<proteinExistence type="predicted"/>
<reference evidence="1" key="1">
    <citation type="journal article" date="2020" name="mSystems">
        <title>Genome- and Community-Level Interaction Insights into Carbon Utilization and Element Cycling Functions of Hydrothermarchaeota in Hydrothermal Sediment.</title>
        <authorList>
            <person name="Zhou Z."/>
            <person name="Liu Y."/>
            <person name="Xu W."/>
            <person name="Pan J."/>
            <person name="Luo Z.H."/>
            <person name="Li M."/>
        </authorList>
    </citation>
    <scope>NUCLEOTIDE SEQUENCE [LARGE SCALE GENOMIC DNA]</scope>
    <source>
        <strain evidence="1">SpSt-114</strain>
    </source>
</reference>
<dbReference type="EMBL" id="DSAC01000043">
    <property type="protein sequence ID" value="HHO73684.1"/>
    <property type="molecule type" value="Genomic_DNA"/>
</dbReference>
<gene>
    <name evidence="1" type="ORF">ENN04_03505</name>
</gene>
<sequence length="313" mass="34722">MRKSLLLLPFGVALAQPVIEPNFADRLFPYITYGEVWSGTPAVSKDVAIPNVLIVYGSKEDPEVVAQAGKIAFYLGQWAEDIGFGVEEVKQSKIPPLLVSDNQLKNLQWKNIIVVGTNNNVVKELGLTFEKPTIKMVEKDGKKILVVGGANKEQTIQSAKYLADVRLNFKAGAYRTFFSFVALRGYIEKGEFDAALRLVRSPLGISACGKNMALAAPMVAQWPDDIKAVVKKRNAILYQELPKTLEEKDKEKAVALWKDAMLTCYQCHQGIGIPQLRKFKPVEEIHAKHQRIAESFGLSCTACHAGQTQIRGY</sequence>
<name>A0A7C5SXU1_9AQUI</name>
<dbReference type="InterPro" id="IPR036280">
    <property type="entry name" value="Multihaem_cyt_sf"/>
</dbReference>
<evidence type="ECO:0000313" key="1">
    <source>
        <dbReference type="EMBL" id="HHO73684.1"/>
    </source>
</evidence>
<protein>
    <submittedName>
        <fullName evidence="1">Uncharacterized protein</fullName>
    </submittedName>
</protein>
<dbReference type="InterPro" id="IPR018513">
    <property type="entry name" value="Cell_synthase_bac"/>
</dbReference>
<dbReference type="Pfam" id="PF03170">
    <property type="entry name" value="BcsB"/>
    <property type="match status" value="1"/>
</dbReference>
<dbReference type="GO" id="GO:0016020">
    <property type="term" value="C:membrane"/>
    <property type="evidence" value="ECO:0007669"/>
    <property type="project" value="InterPro"/>
</dbReference>
<organism evidence="1">
    <name type="scientific">Thermocrinis ruber</name>
    <dbReference type="NCBI Taxonomy" id="75906"/>
    <lineage>
        <taxon>Bacteria</taxon>
        <taxon>Pseudomonadati</taxon>
        <taxon>Aquificota</taxon>
        <taxon>Aquificia</taxon>
        <taxon>Aquificales</taxon>
        <taxon>Aquificaceae</taxon>
        <taxon>Thermocrinis</taxon>
    </lineage>
</organism>
<dbReference type="SUPFAM" id="SSF48695">
    <property type="entry name" value="Multiheme cytochromes"/>
    <property type="match status" value="1"/>
</dbReference>